<dbReference type="GO" id="GO:0005576">
    <property type="term" value="C:extracellular region"/>
    <property type="evidence" value="ECO:0007669"/>
    <property type="project" value="UniProtKB-ARBA"/>
</dbReference>
<dbReference type="PANTHER" id="PTHR47966">
    <property type="entry name" value="BETA-SITE APP-CLEAVING ENZYME, ISOFORM A-RELATED"/>
    <property type="match status" value="1"/>
</dbReference>
<evidence type="ECO:0000256" key="3">
    <source>
        <dbReference type="ARBA" id="ARBA00022750"/>
    </source>
</evidence>
<dbReference type="OrthoDB" id="28208at2759"/>
<evidence type="ECO:0000256" key="2">
    <source>
        <dbReference type="ARBA" id="ARBA00022729"/>
    </source>
</evidence>
<feature type="region of interest" description="Disordered" evidence="8">
    <location>
        <begin position="460"/>
        <end position="479"/>
    </location>
</feature>
<dbReference type="SUPFAM" id="SSF50630">
    <property type="entry name" value="Acid proteases"/>
    <property type="match status" value="1"/>
</dbReference>
<dbReference type="STRING" id="13370.A0A448YL27"/>
<feature type="compositionally biased region" description="Polar residues" evidence="8">
    <location>
        <begin position="27"/>
        <end position="39"/>
    </location>
</feature>
<sequence length="512" mass="54229">MLLLPALATAFVPLTPSYVNNHKAFSVSSKQKPPSSYLSVEQVAQKDAGSEDDSSSSTSTSTPATVTLDQGSTFIFSDPNEEAFYVNADIGSSQYPLLIDTGSPYLWVYDSDCDDGSCDNKPLYSVSPSQTSTTTSTFELAYNTGTASGVLVEDDVTIADCTAKNFSFGAASSVPDIFQNYSFSGILGLSANATVADPSGKNGRELDNIVDYLHKKGSIDAGKFALCMGKYPVTPDNGNAGLLLLGDTTANQQGLYLDPVYEASILNDSSNHWEVKIDEVFVDNYQASFQPLDVGGTSSNTSRIGLLDSGTTSIILSSKDAMTLHSYFPASISDGTQYAVFCNSTLTVSLQIAGHNWTITPSQYLGQPYGADSSLDGYCVSNFQGLDSTRDGSWILGNIFLRKYYVEFDYDHAKVGLAERNAGAVVLLATTVEGNTLPASSPTSSAGSSYYNVSYSLTSTQSRPQPTSNSSSGFTATSNSSSTTSISKGGAGNFLPSWTSLIPLLLTALYLL</sequence>
<evidence type="ECO:0000256" key="6">
    <source>
        <dbReference type="PIRSR" id="PIRSR601461-2"/>
    </source>
</evidence>
<dbReference type="InterPro" id="IPR001969">
    <property type="entry name" value="Aspartic_peptidase_AS"/>
</dbReference>
<keyword evidence="2" id="KW-0732">Signal</keyword>
<dbReference type="Proteomes" id="UP000290900">
    <property type="component" value="Unassembled WGS sequence"/>
</dbReference>
<keyword evidence="3 7" id="KW-0064">Aspartyl protease</keyword>
<dbReference type="Gene3D" id="2.40.70.10">
    <property type="entry name" value="Acid Proteases"/>
    <property type="match status" value="2"/>
</dbReference>
<dbReference type="GO" id="GO:0004190">
    <property type="term" value="F:aspartic-type endopeptidase activity"/>
    <property type="evidence" value="ECO:0007669"/>
    <property type="project" value="UniProtKB-KW"/>
</dbReference>
<evidence type="ECO:0000256" key="4">
    <source>
        <dbReference type="ARBA" id="ARBA00023157"/>
    </source>
</evidence>
<keyword evidence="4 6" id="KW-1015">Disulfide bond</keyword>
<protein>
    <submittedName>
        <fullName evidence="10">DEKNAAC102214</fullName>
    </submittedName>
</protein>
<evidence type="ECO:0000256" key="8">
    <source>
        <dbReference type="SAM" id="MobiDB-lite"/>
    </source>
</evidence>
<keyword evidence="7" id="KW-0378">Hydrolase</keyword>
<dbReference type="CDD" id="cd05471">
    <property type="entry name" value="pepsin_like"/>
    <property type="match status" value="1"/>
</dbReference>
<keyword evidence="11" id="KW-1185">Reference proteome</keyword>
<name>A0A448YL27_BRENA</name>
<dbReference type="InterPro" id="IPR034164">
    <property type="entry name" value="Pepsin-like_dom"/>
</dbReference>
<feature type="active site" evidence="5">
    <location>
        <position position="308"/>
    </location>
</feature>
<dbReference type="InterPro" id="IPR033121">
    <property type="entry name" value="PEPTIDASE_A1"/>
</dbReference>
<comment type="similarity">
    <text evidence="1 7">Belongs to the peptidase A1 family.</text>
</comment>
<evidence type="ECO:0000259" key="9">
    <source>
        <dbReference type="PROSITE" id="PS51767"/>
    </source>
</evidence>
<dbReference type="Pfam" id="PF00026">
    <property type="entry name" value="Asp"/>
    <property type="match status" value="1"/>
</dbReference>
<evidence type="ECO:0000313" key="11">
    <source>
        <dbReference type="Proteomes" id="UP000290900"/>
    </source>
</evidence>
<dbReference type="InterPro" id="IPR001461">
    <property type="entry name" value="Aspartic_peptidase_A1"/>
</dbReference>
<dbReference type="GO" id="GO:0006508">
    <property type="term" value="P:proteolysis"/>
    <property type="evidence" value="ECO:0007669"/>
    <property type="project" value="UniProtKB-KW"/>
</dbReference>
<feature type="compositionally biased region" description="Low complexity" evidence="8">
    <location>
        <begin position="467"/>
        <end position="479"/>
    </location>
</feature>
<dbReference type="InParanoid" id="A0A448YL27"/>
<organism evidence="10 11">
    <name type="scientific">Brettanomyces naardenensis</name>
    <name type="common">Yeast</name>
    <dbReference type="NCBI Taxonomy" id="13370"/>
    <lineage>
        <taxon>Eukaryota</taxon>
        <taxon>Fungi</taxon>
        <taxon>Dikarya</taxon>
        <taxon>Ascomycota</taxon>
        <taxon>Saccharomycotina</taxon>
        <taxon>Pichiomycetes</taxon>
        <taxon>Pichiales</taxon>
        <taxon>Pichiaceae</taxon>
        <taxon>Brettanomyces</taxon>
    </lineage>
</organism>
<evidence type="ECO:0000256" key="5">
    <source>
        <dbReference type="PIRSR" id="PIRSR601461-1"/>
    </source>
</evidence>
<dbReference type="EMBL" id="CAACVR010000012">
    <property type="protein sequence ID" value="VEU21607.1"/>
    <property type="molecule type" value="Genomic_DNA"/>
</dbReference>
<evidence type="ECO:0000256" key="7">
    <source>
        <dbReference type="RuleBase" id="RU000454"/>
    </source>
</evidence>
<accession>A0A448YL27</accession>
<dbReference type="PANTHER" id="PTHR47966:SF75">
    <property type="entry name" value="ENDOPEPTIDASE (CTSD), PUTATIVE (AFU_ORTHOLOGUE AFUA_4G07040)-RELATED"/>
    <property type="match status" value="1"/>
</dbReference>
<feature type="region of interest" description="Disordered" evidence="8">
    <location>
        <begin position="27"/>
        <end position="65"/>
    </location>
</feature>
<dbReference type="PROSITE" id="PS51767">
    <property type="entry name" value="PEPTIDASE_A1"/>
    <property type="match status" value="1"/>
</dbReference>
<dbReference type="AlphaFoldDB" id="A0A448YL27"/>
<dbReference type="PRINTS" id="PR00792">
    <property type="entry name" value="PEPSIN"/>
</dbReference>
<evidence type="ECO:0000313" key="10">
    <source>
        <dbReference type="EMBL" id="VEU21607.1"/>
    </source>
</evidence>
<gene>
    <name evidence="10" type="ORF">BRENAR_LOCUS2340</name>
</gene>
<evidence type="ECO:0000256" key="1">
    <source>
        <dbReference type="ARBA" id="ARBA00007447"/>
    </source>
</evidence>
<keyword evidence="7" id="KW-0645">Protease</keyword>
<feature type="active site" evidence="5">
    <location>
        <position position="100"/>
    </location>
</feature>
<proteinExistence type="inferred from homology"/>
<feature type="disulfide bond" evidence="6">
    <location>
        <begin position="113"/>
        <end position="118"/>
    </location>
</feature>
<dbReference type="InterPro" id="IPR021109">
    <property type="entry name" value="Peptidase_aspartic_dom_sf"/>
</dbReference>
<dbReference type="PROSITE" id="PS00141">
    <property type="entry name" value="ASP_PROTEASE"/>
    <property type="match status" value="1"/>
</dbReference>
<feature type="domain" description="Peptidase A1" evidence="9">
    <location>
        <begin position="84"/>
        <end position="418"/>
    </location>
</feature>
<reference evidence="10 11" key="1">
    <citation type="submission" date="2018-12" db="EMBL/GenBank/DDBJ databases">
        <authorList>
            <person name="Tiukova I."/>
            <person name="Dainat J."/>
        </authorList>
    </citation>
    <scope>NUCLEOTIDE SEQUENCE [LARGE SCALE GENOMIC DNA]</scope>
</reference>